<dbReference type="Pfam" id="PF04683">
    <property type="entry name" value="Rpn13_ADRM1_Pru"/>
    <property type="match status" value="1"/>
</dbReference>
<feature type="region of interest" description="Disordered" evidence="6">
    <location>
        <begin position="172"/>
        <end position="202"/>
    </location>
</feature>
<evidence type="ECO:0000256" key="4">
    <source>
        <dbReference type="ARBA" id="ARBA00022942"/>
    </source>
</evidence>
<dbReference type="PROSITE" id="PS51917">
    <property type="entry name" value="PRU"/>
    <property type="match status" value="1"/>
</dbReference>
<dbReference type="CDD" id="cd13314">
    <property type="entry name" value="PH_Rpn13"/>
    <property type="match status" value="1"/>
</dbReference>
<dbReference type="InterPro" id="IPR038108">
    <property type="entry name" value="RPN13_DEUBAD_sf"/>
</dbReference>
<evidence type="ECO:0000256" key="2">
    <source>
        <dbReference type="ARBA" id="ARBA00004496"/>
    </source>
</evidence>
<organism evidence="9 10">
    <name type="scientific">Dentiscutata erythropus</name>
    <dbReference type="NCBI Taxonomy" id="1348616"/>
    <lineage>
        <taxon>Eukaryota</taxon>
        <taxon>Fungi</taxon>
        <taxon>Fungi incertae sedis</taxon>
        <taxon>Mucoromycota</taxon>
        <taxon>Glomeromycotina</taxon>
        <taxon>Glomeromycetes</taxon>
        <taxon>Diversisporales</taxon>
        <taxon>Gigasporaceae</taxon>
        <taxon>Dentiscutata</taxon>
    </lineage>
</organism>
<feature type="domain" description="Pru" evidence="8">
    <location>
        <begin position="11"/>
        <end position="126"/>
    </location>
</feature>
<feature type="compositionally biased region" description="Polar residues" evidence="6">
    <location>
        <begin position="343"/>
        <end position="353"/>
    </location>
</feature>
<comment type="caution">
    <text evidence="9">The sequence shown here is derived from an EMBL/GenBank/DDBJ whole genome shotgun (WGS) entry which is preliminary data.</text>
</comment>
<keyword evidence="5" id="KW-0539">Nucleus</keyword>
<dbReference type="GO" id="GO:0008541">
    <property type="term" value="C:proteasome regulatory particle, lid subcomplex"/>
    <property type="evidence" value="ECO:0007669"/>
    <property type="project" value="TreeGrafter"/>
</dbReference>
<reference evidence="9" key="1">
    <citation type="submission" date="2021-06" db="EMBL/GenBank/DDBJ databases">
        <authorList>
            <person name="Kallberg Y."/>
            <person name="Tangrot J."/>
            <person name="Rosling A."/>
        </authorList>
    </citation>
    <scope>NUCLEOTIDE SEQUENCE</scope>
    <source>
        <strain evidence="9">MA453B</strain>
    </source>
</reference>
<dbReference type="EMBL" id="CAJVPY010001959">
    <property type="protein sequence ID" value="CAG8543229.1"/>
    <property type="molecule type" value="Genomic_DNA"/>
</dbReference>
<dbReference type="Pfam" id="PF16550">
    <property type="entry name" value="RPN13_C"/>
    <property type="match status" value="1"/>
</dbReference>
<evidence type="ECO:0000256" key="5">
    <source>
        <dbReference type="ARBA" id="ARBA00023242"/>
    </source>
</evidence>
<dbReference type="InterPro" id="IPR006773">
    <property type="entry name" value="Rpn13/ADRM1"/>
</dbReference>
<evidence type="ECO:0000259" key="8">
    <source>
        <dbReference type="PROSITE" id="PS51917"/>
    </source>
</evidence>
<evidence type="ECO:0000256" key="6">
    <source>
        <dbReference type="SAM" id="MobiDB-lite"/>
    </source>
</evidence>
<dbReference type="Gene3D" id="1.10.2020.20">
    <property type="match status" value="1"/>
</dbReference>
<evidence type="ECO:0000256" key="3">
    <source>
        <dbReference type="ARBA" id="ARBA00022490"/>
    </source>
</evidence>
<dbReference type="PANTHER" id="PTHR12225">
    <property type="entry name" value="ADHESION REGULATING MOLECULE 1 110 KDA CELL MEMBRANE GLYCOPROTEIN"/>
    <property type="match status" value="1"/>
</dbReference>
<dbReference type="InterPro" id="IPR044868">
    <property type="entry name" value="Rpn13/ADRM1_Pru"/>
</dbReference>
<dbReference type="PROSITE" id="PS51916">
    <property type="entry name" value="DEUBAD"/>
    <property type="match status" value="1"/>
</dbReference>
<dbReference type="Proteomes" id="UP000789405">
    <property type="component" value="Unassembled WGS sequence"/>
</dbReference>
<protein>
    <submittedName>
        <fullName evidence="9">19795_t:CDS:1</fullName>
    </submittedName>
</protein>
<dbReference type="GO" id="GO:0005634">
    <property type="term" value="C:nucleus"/>
    <property type="evidence" value="ECO:0007669"/>
    <property type="project" value="UniProtKB-SubCell"/>
</dbReference>
<dbReference type="OrthoDB" id="340431at2759"/>
<evidence type="ECO:0000313" key="9">
    <source>
        <dbReference type="EMBL" id="CAG8543229.1"/>
    </source>
</evidence>
<keyword evidence="4" id="KW-0647">Proteasome</keyword>
<dbReference type="AlphaFoldDB" id="A0A9N9ASA5"/>
<dbReference type="InterPro" id="IPR044867">
    <property type="entry name" value="DEUBAD_dom"/>
</dbReference>
<name>A0A9N9ASA5_9GLOM</name>
<sequence>MSTSLFPAPVPRRKYPVEFKAGKLKREGTSNLLKADDRKGLIYMDQGDDQLMHFYWKDRKTGNVEDDLIVFPEEAEFVRVEQCTTGRVCLLNFKSSSQKLFFWMQDAKDDKDEENINKVNRLLNGLTESRQQGTSSTGPLGSPFRAMDDLSGFEVDQEQLLQLLQGHGAFGGSLPITSTTPASEPQSATAATSEAGTGAQTSENMLTPEQLGSLRNILSEIQVPEGVNQQSDVNLIDVLTPSEISPLLSNPEVASALFPHLPSDINRTPEELREVIQSPQFAQALQSLSVALQSGQLGPLLTQLGLDPSAGSGVEAFLRAIQDQVSRQRRNNPEEDNADDQSGDPSKTISQPNSYETIVEQELEDIYNYNESKPWFPTRIYPLKYTQTALCQKLTIKGFCVNHVEIALKAISPAHTTSRNKKGGFEDKLKDIVEEKDIKSKLYNDANRKQQRFLALIQQEYYKEIQPLKTILRKKNIKHIIDHLEQNLKFFKEIFSRTTITYY</sequence>
<dbReference type="GO" id="GO:0061133">
    <property type="term" value="F:endopeptidase activator activity"/>
    <property type="evidence" value="ECO:0007669"/>
    <property type="project" value="TreeGrafter"/>
</dbReference>
<feature type="non-terminal residue" evidence="9">
    <location>
        <position position="503"/>
    </location>
</feature>
<dbReference type="InterPro" id="IPR032368">
    <property type="entry name" value="RPN13_DEUBAD"/>
</dbReference>
<proteinExistence type="predicted"/>
<comment type="subcellular location">
    <subcellularLocation>
        <location evidence="2">Cytoplasm</location>
    </subcellularLocation>
    <subcellularLocation>
        <location evidence="1">Nucleus</location>
    </subcellularLocation>
</comment>
<dbReference type="GO" id="GO:0005737">
    <property type="term" value="C:cytoplasm"/>
    <property type="evidence" value="ECO:0007669"/>
    <property type="project" value="UniProtKB-SubCell"/>
</dbReference>
<dbReference type="PANTHER" id="PTHR12225:SF0">
    <property type="entry name" value="PROTEASOMAL UBIQUITIN RECEPTOR ADRM1"/>
    <property type="match status" value="1"/>
</dbReference>
<gene>
    <name evidence="9" type="ORF">DERYTH_LOCUS4907</name>
</gene>
<accession>A0A9N9ASA5</accession>
<dbReference type="FunFam" id="2.30.29.70:FF:000001">
    <property type="entry name" value="Proteasomal ubiquitin receptor ADRM1"/>
    <property type="match status" value="1"/>
</dbReference>
<feature type="compositionally biased region" description="Low complexity" evidence="6">
    <location>
        <begin position="186"/>
        <end position="202"/>
    </location>
</feature>
<evidence type="ECO:0000259" key="7">
    <source>
        <dbReference type="PROSITE" id="PS51916"/>
    </source>
</evidence>
<feature type="domain" description="DEUBAD" evidence="7">
    <location>
        <begin position="224"/>
        <end position="331"/>
    </location>
</feature>
<dbReference type="InterPro" id="IPR038633">
    <property type="entry name" value="Rpn13/ADRM1_Pru_sf"/>
</dbReference>
<dbReference type="Gene3D" id="2.30.29.70">
    <property type="entry name" value="Proteasomal ubiquitin receptor Rpn13/ADRM1"/>
    <property type="match status" value="1"/>
</dbReference>
<evidence type="ECO:0000256" key="1">
    <source>
        <dbReference type="ARBA" id="ARBA00004123"/>
    </source>
</evidence>
<keyword evidence="10" id="KW-1185">Reference proteome</keyword>
<feature type="compositionally biased region" description="Polar residues" evidence="6">
    <location>
        <begin position="175"/>
        <end position="185"/>
    </location>
</feature>
<keyword evidence="3" id="KW-0963">Cytoplasm</keyword>
<evidence type="ECO:0000313" key="10">
    <source>
        <dbReference type="Proteomes" id="UP000789405"/>
    </source>
</evidence>
<feature type="region of interest" description="Disordered" evidence="6">
    <location>
        <begin position="326"/>
        <end position="353"/>
    </location>
</feature>
<dbReference type="GO" id="GO:0070628">
    <property type="term" value="F:proteasome binding"/>
    <property type="evidence" value="ECO:0007669"/>
    <property type="project" value="TreeGrafter"/>
</dbReference>